<evidence type="ECO:0000256" key="2">
    <source>
        <dbReference type="RuleBase" id="RU369057"/>
    </source>
</evidence>
<evidence type="ECO:0000256" key="1">
    <source>
        <dbReference type="ARBA" id="ARBA00034491"/>
    </source>
</evidence>
<name>A0AAW1QNT0_9CHLO</name>
<keyword evidence="2" id="KW-0539">Nucleus</keyword>
<dbReference type="GO" id="GO:0005634">
    <property type="term" value="C:nucleus"/>
    <property type="evidence" value="ECO:0007669"/>
    <property type="project" value="UniProtKB-SubCell"/>
</dbReference>
<comment type="function">
    <text evidence="2">Component of the 26S proteasome, a multiprotein complex involved in the ATP-dependent degradation of ubiquitinated proteins.</text>
</comment>
<gene>
    <name evidence="4" type="ORF">WJX74_000746</name>
</gene>
<dbReference type="PANTHER" id="PTHR16771">
    <property type="entry name" value="26 PROTEASOME COMPLEX SUBUNIT DSS1"/>
    <property type="match status" value="1"/>
</dbReference>
<keyword evidence="5" id="KW-1185">Reference proteome</keyword>
<dbReference type="GO" id="GO:0008541">
    <property type="term" value="C:proteasome regulatory particle, lid subcomplex"/>
    <property type="evidence" value="ECO:0007669"/>
    <property type="project" value="UniProtKB-UniRule"/>
</dbReference>
<feature type="region of interest" description="Disordered" evidence="3">
    <location>
        <begin position="25"/>
        <end position="47"/>
    </location>
</feature>
<dbReference type="EMBL" id="JALJOS010000029">
    <property type="protein sequence ID" value="KAK9822883.1"/>
    <property type="molecule type" value="Genomic_DNA"/>
</dbReference>
<organism evidence="4 5">
    <name type="scientific">Apatococcus lobatus</name>
    <dbReference type="NCBI Taxonomy" id="904363"/>
    <lineage>
        <taxon>Eukaryota</taxon>
        <taxon>Viridiplantae</taxon>
        <taxon>Chlorophyta</taxon>
        <taxon>core chlorophytes</taxon>
        <taxon>Trebouxiophyceae</taxon>
        <taxon>Chlorellales</taxon>
        <taxon>Chlorellaceae</taxon>
        <taxon>Apatococcus</taxon>
    </lineage>
</organism>
<protein>
    <recommendedName>
        <fullName evidence="2">26S proteasome complex subunit SEM1</fullName>
    </recommendedName>
</protein>
<dbReference type="Proteomes" id="UP001438707">
    <property type="component" value="Unassembled WGS sequence"/>
</dbReference>
<evidence type="ECO:0000256" key="3">
    <source>
        <dbReference type="SAM" id="MobiDB-lite"/>
    </source>
</evidence>
<dbReference type="PANTHER" id="PTHR16771:SF0">
    <property type="entry name" value="26S PROTEASOME COMPLEX SUBUNIT SEM1"/>
    <property type="match status" value="1"/>
</dbReference>
<accession>A0AAW1QNT0</accession>
<dbReference type="Pfam" id="PF05160">
    <property type="entry name" value="DSS1_SEM1"/>
    <property type="match status" value="1"/>
</dbReference>
<evidence type="ECO:0000313" key="5">
    <source>
        <dbReference type="Proteomes" id="UP001438707"/>
    </source>
</evidence>
<keyword evidence="2" id="KW-0647">Proteasome</keyword>
<reference evidence="4 5" key="1">
    <citation type="journal article" date="2024" name="Nat. Commun.">
        <title>Phylogenomics reveals the evolutionary origins of lichenization in chlorophyte algae.</title>
        <authorList>
            <person name="Puginier C."/>
            <person name="Libourel C."/>
            <person name="Otte J."/>
            <person name="Skaloud P."/>
            <person name="Haon M."/>
            <person name="Grisel S."/>
            <person name="Petersen M."/>
            <person name="Berrin J.G."/>
            <person name="Delaux P.M."/>
            <person name="Dal Grande F."/>
            <person name="Keller J."/>
        </authorList>
    </citation>
    <scope>NUCLEOTIDE SEQUENCE [LARGE SCALE GENOMIC DNA]</scope>
    <source>
        <strain evidence="4 5">SAG 2145</strain>
    </source>
</reference>
<comment type="similarity">
    <text evidence="1 2">Belongs to the DSS1/SEM1 family.</text>
</comment>
<dbReference type="InterPro" id="IPR007834">
    <property type="entry name" value="DSS1_SEM1"/>
</dbReference>
<dbReference type="SMART" id="SM01385">
    <property type="entry name" value="DSS1_SEM1"/>
    <property type="match status" value="1"/>
</dbReference>
<sequence>MTDAEAKKQEPHLEDEDLFEEFALEDAAQGGSPRGGSPRATARAAAAGHLWEADWDDESVGHDFMQQLQQELSKSG</sequence>
<proteinExistence type="inferred from homology"/>
<dbReference type="AlphaFoldDB" id="A0AAW1QNT0"/>
<comment type="caution">
    <text evidence="4">The sequence shown here is derived from an EMBL/GenBank/DDBJ whole genome shotgun (WGS) entry which is preliminary data.</text>
</comment>
<dbReference type="GO" id="GO:0043248">
    <property type="term" value="P:proteasome assembly"/>
    <property type="evidence" value="ECO:0007669"/>
    <property type="project" value="UniProtKB-UniRule"/>
</dbReference>
<dbReference type="GO" id="GO:0006406">
    <property type="term" value="P:mRNA export from nucleus"/>
    <property type="evidence" value="ECO:0007669"/>
    <property type="project" value="UniProtKB-UniRule"/>
</dbReference>
<dbReference type="GO" id="GO:0000724">
    <property type="term" value="P:double-strand break repair via homologous recombination"/>
    <property type="evidence" value="ECO:0007669"/>
    <property type="project" value="TreeGrafter"/>
</dbReference>
<evidence type="ECO:0000313" key="4">
    <source>
        <dbReference type="EMBL" id="KAK9822883.1"/>
    </source>
</evidence>
<comment type="subcellular location">
    <subcellularLocation>
        <location evidence="2">Nucleus</location>
    </subcellularLocation>
</comment>